<proteinExistence type="predicted"/>
<organism evidence="1 2">
    <name type="scientific">Imperialibacter roseus</name>
    <dbReference type="NCBI Taxonomy" id="1324217"/>
    <lineage>
        <taxon>Bacteria</taxon>
        <taxon>Pseudomonadati</taxon>
        <taxon>Bacteroidota</taxon>
        <taxon>Cytophagia</taxon>
        <taxon>Cytophagales</taxon>
        <taxon>Flammeovirgaceae</taxon>
        <taxon>Imperialibacter</taxon>
    </lineage>
</organism>
<accession>A0ABZ0ILU0</accession>
<dbReference type="RefSeq" id="WP_317488262.1">
    <property type="nucleotide sequence ID" value="NZ_CP136051.1"/>
</dbReference>
<keyword evidence="2" id="KW-1185">Reference proteome</keyword>
<gene>
    <name evidence="1" type="ORF">RT717_20720</name>
</gene>
<sequence>MVLLASSSSIKDTEEITRASRQDDSKKNLLHDLINEVGFVSLPYKALFNASTNGTYRIQCWGKDSTLCADFRGTASFVIGALPDTSSFYSFIFITISAISKPNLVTFDKQGKRISCEPLTEENSVIYAGEILECEEYAVIDAN</sequence>
<dbReference type="Proteomes" id="UP001302349">
    <property type="component" value="Chromosome"/>
</dbReference>
<reference evidence="1 2" key="1">
    <citation type="journal article" date="2023" name="Microbiol. Resour. Announc.">
        <title>Complete Genome Sequence of Imperialibacter roseus strain P4T.</title>
        <authorList>
            <person name="Tizabi D.R."/>
            <person name="Bachvaroff T."/>
            <person name="Hill R.T."/>
        </authorList>
    </citation>
    <scope>NUCLEOTIDE SEQUENCE [LARGE SCALE GENOMIC DNA]</scope>
    <source>
        <strain evidence="1 2">P4T</strain>
    </source>
</reference>
<name>A0ABZ0ILU0_9BACT</name>
<dbReference type="EMBL" id="CP136051">
    <property type="protein sequence ID" value="WOK05501.1"/>
    <property type="molecule type" value="Genomic_DNA"/>
</dbReference>
<evidence type="ECO:0000313" key="1">
    <source>
        <dbReference type="EMBL" id="WOK05501.1"/>
    </source>
</evidence>
<protein>
    <submittedName>
        <fullName evidence="1">Uncharacterized protein</fullName>
    </submittedName>
</protein>
<evidence type="ECO:0000313" key="2">
    <source>
        <dbReference type="Proteomes" id="UP001302349"/>
    </source>
</evidence>